<dbReference type="PANTHER" id="PTHR44809:SF1">
    <property type="entry name" value="PROTEIN O-MANNOSYL-TRANSFERASE TMTC1"/>
    <property type="match status" value="1"/>
</dbReference>
<dbReference type="Pfam" id="PF14559">
    <property type="entry name" value="TPR_19"/>
    <property type="match status" value="1"/>
</dbReference>
<reference evidence="3 4" key="1">
    <citation type="submission" date="2017-06" db="EMBL/GenBank/DDBJ databases">
        <title>Genome Sequencing of the methanotroph Methylovulum psychrotolerants str. HV10-M2 isolated from a high-altitude environment.</title>
        <authorList>
            <person name="Mateos-Rivera A."/>
        </authorList>
    </citation>
    <scope>NUCLEOTIDE SEQUENCE [LARGE SCALE GENOMIC DNA]</scope>
    <source>
        <strain evidence="3 4">HV10_M2</strain>
    </source>
</reference>
<dbReference type="InterPro" id="IPR017481">
    <property type="entry name" value="CHP03032"/>
</dbReference>
<dbReference type="SUPFAM" id="SSF48452">
    <property type="entry name" value="TPR-like"/>
    <property type="match status" value="1"/>
</dbReference>
<dbReference type="GO" id="GO:0016757">
    <property type="term" value="F:glycosyltransferase activity"/>
    <property type="evidence" value="ECO:0007669"/>
    <property type="project" value="InterPro"/>
</dbReference>
<accession>A0A1Z4BU75</accession>
<dbReference type="InterPro" id="IPR002201">
    <property type="entry name" value="Glyco_trans_9"/>
</dbReference>
<feature type="repeat" description="TPR" evidence="1">
    <location>
        <begin position="420"/>
        <end position="453"/>
    </location>
</feature>
<evidence type="ECO:0000313" key="4">
    <source>
        <dbReference type="Proteomes" id="UP000197019"/>
    </source>
</evidence>
<proteinExistence type="predicted"/>
<evidence type="ECO:0000313" key="3">
    <source>
        <dbReference type="EMBL" id="ASF44864.1"/>
    </source>
</evidence>
<dbReference type="RefSeq" id="WP_088617747.1">
    <property type="nucleotide sequence ID" value="NZ_CP022129.1"/>
</dbReference>
<name>A0A1Z4BU75_9GAMM</name>
<dbReference type="Gene3D" id="3.40.50.2000">
    <property type="entry name" value="Glycogen Phosphorylase B"/>
    <property type="match status" value="1"/>
</dbReference>
<keyword evidence="1" id="KW-0802">TPR repeat</keyword>
<dbReference type="EMBL" id="CP022129">
    <property type="protein sequence ID" value="ASF44864.1"/>
    <property type="molecule type" value="Genomic_DNA"/>
</dbReference>
<dbReference type="SUPFAM" id="SSF53756">
    <property type="entry name" value="UDP-Glycosyltransferase/glycogen phosphorylase"/>
    <property type="match status" value="1"/>
</dbReference>
<sequence length="759" mass="83451">MSIPFASQHTPSFPALLNFLGVSVLVSTYQAGQLIILRTQDDVLNTHFCGLEKPMGMAAHREKLAVGTGYQLREYANLPAVAAKLTDPAPHDACYLPRTVHITGDIDIHELAYTEDGELWLVNTRMSCLCTLDPAYSVVPRWRPPFVRAYDLTDRCHLNGLAFKNGAPAFVTALGKTDTAAGWRANKASGGLLMDVSDGRIICTGLSMPHSPRWYQDKLWYLESGAGQLCTVNPRTGTRTVIAHVPGFTRGLDFVGRYAFIGLSQVRETAVFSGLPLTAQPGERHCGVWVVDIDNGQTVACVVFTGSVQEVFAVQVVPHRFPVLLDMDDPLLRNSYSLPDAALAEVAAPEPLAVAFEAATYKHHQGQWEAAVADYRALLQQAPDHLPARFHLGVALTDMERWQEAISELQALLARQPLHAEAHNSLGLCYAALAQWEQALDQFGLALAADQQYAVAQMNRAMILLKLGRFRDGWAAYEWRWQTPAFTPFACPQPRWQGEDIRTKTLLVHTEQGAGDALQFARFLSLAAQRCQKLILACPEALRPLLAHIPGVSEARLPGMVALDSFDILCPLLSLPHTLGLDEKNLAMNEPYLPIPEYITVASLPPASALKVGVCWAGSPSHKNDRHRSCPLPHWLPLFTVPSVAFYSLQTPVTSTDAQLLADYAVSNLEAELTDYARTAALLAQLDLVISVDTSVAHLAGALGKPTWLLVDKQADWRWGIAGEESLWYPSMTLFRQTEADAWEELLARVRTNLLAKIA</sequence>
<dbReference type="Gene3D" id="1.25.40.10">
    <property type="entry name" value="Tetratricopeptide repeat domain"/>
    <property type="match status" value="1"/>
</dbReference>
<evidence type="ECO:0000256" key="1">
    <source>
        <dbReference type="PROSITE-ProRule" id="PRU00339"/>
    </source>
</evidence>
<dbReference type="OrthoDB" id="238183at2"/>
<keyword evidence="4" id="KW-1185">Reference proteome</keyword>
<dbReference type="AlphaFoldDB" id="A0A1Z4BU75"/>
<gene>
    <name evidence="3" type="ORF">CEK71_01615</name>
</gene>
<dbReference type="PROSITE" id="PS50005">
    <property type="entry name" value="TPR"/>
    <property type="match status" value="1"/>
</dbReference>
<dbReference type="InterPro" id="IPR011990">
    <property type="entry name" value="TPR-like_helical_dom_sf"/>
</dbReference>
<evidence type="ECO:0000259" key="2">
    <source>
        <dbReference type="Pfam" id="PF16261"/>
    </source>
</evidence>
<dbReference type="PANTHER" id="PTHR44809">
    <property type="match status" value="1"/>
</dbReference>
<dbReference type="SUPFAM" id="SSF63825">
    <property type="entry name" value="YWTD domain"/>
    <property type="match status" value="1"/>
</dbReference>
<feature type="domain" description="Conserved hypothetical protein CHP03032" evidence="2">
    <location>
        <begin position="12"/>
        <end position="322"/>
    </location>
</feature>
<dbReference type="Pfam" id="PF16261">
    <property type="entry name" value="DUF4915"/>
    <property type="match status" value="1"/>
</dbReference>
<dbReference type="SMART" id="SM00028">
    <property type="entry name" value="TPR"/>
    <property type="match status" value="3"/>
</dbReference>
<dbReference type="Pfam" id="PF01075">
    <property type="entry name" value="Glyco_transf_9"/>
    <property type="match status" value="1"/>
</dbReference>
<dbReference type="KEGG" id="mpsy:CEK71_01615"/>
<dbReference type="InterPro" id="IPR019734">
    <property type="entry name" value="TPR_rpt"/>
</dbReference>
<dbReference type="InterPro" id="IPR052943">
    <property type="entry name" value="TMTC_O-mannosyl-trnsfr"/>
</dbReference>
<protein>
    <submittedName>
        <fullName evidence="3">TIGR03032 family protein</fullName>
    </submittedName>
</protein>
<dbReference type="NCBIfam" id="TIGR03032">
    <property type="entry name" value="TIGR03032 family protein"/>
    <property type="match status" value="1"/>
</dbReference>
<organism evidence="3 4">
    <name type="scientific">Methylovulum psychrotolerans</name>
    <dbReference type="NCBI Taxonomy" id="1704499"/>
    <lineage>
        <taxon>Bacteria</taxon>
        <taxon>Pseudomonadati</taxon>
        <taxon>Pseudomonadota</taxon>
        <taxon>Gammaproteobacteria</taxon>
        <taxon>Methylococcales</taxon>
        <taxon>Methylococcaceae</taxon>
        <taxon>Methylovulum</taxon>
    </lineage>
</organism>
<dbReference type="Proteomes" id="UP000197019">
    <property type="component" value="Chromosome"/>
</dbReference>